<evidence type="ECO:0000256" key="5">
    <source>
        <dbReference type="RuleBase" id="RU000304"/>
    </source>
</evidence>
<comment type="caution">
    <text evidence="7">The sequence shown here is derived from an EMBL/GenBank/DDBJ whole genome shotgun (WGS) entry which is preliminary data.</text>
</comment>
<dbReference type="GO" id="GO:0004674">
    <property type="term" value="F:protein serine/threonine kinase activity"/>
    <property type="evidence" value="ECO:0007669"/>
    <property type="project" value="UniProtKB-KW"/>
</dbReference>
<keyword evidence="2 4" id="KW-0547">Nucleotide-binding</keyword>
<protein>
    <recommendedName>
        <fullName evidence="1">non-specific serine/threonine protein kinase</fullName>
        <ecNumber evidence="1">2.7.11.1</ecNumber>
    </recommendedName>
</protein>
<dbReference type="Gene3D" id="1.10.510.10">
    <property type="entry name" value="Transferase(Phosphotransferase) domain 1"/>
    <property type="match status" value="1"/>
</dbReference>
<dbReference type="CDD" id="cd14016">
    <property type="entry name" value="STKc_CK1"/>
    <property type="match status" value="1"/>
</dbReference>
<dbReference type="InterPro" id="IPR017441">
    <property type="entry name" value="Protein_kinase_ATP_BS"/>
</dbReference>
<dbReference type="EMBL" id="NPHW01003912">
    <property type="protein sequence ID" value="OXV08751.1"/>
    <property type="molecule type" value="Genomic_DNA"/>
</dbReference>
<sequence>MKPLRIQNKYQLDLRLGGGSFGEVYQGHDLETGEEIALKLELERSFRFNSHLCNEIEIYKALSGGPGIPQLYWDGYECQFTVMAFELLGPTLEDLLNYCGRKFSLKTVLLLTDQLISRFQYLHSKGYIHRDVKPNNLLMGDGKQGARVYMSDLGLAKRIDVWDRTEPLLGTVLFASISAHVGKEQQTPCDDMESLGYVLLYFLRGYLPWEGLKAESEEQVEKLVLEKKQSPEDCGLFKNLPGEFKKYFEHLRSVETPDYSYLRRLFRNLFRRNGFESDSVFDWTELKFLEELERRKKAG</sequence>
<gene>
    <name evidence="7" type="ORF">Egran_03482</name>
</gene>
<keyword evidence="5" id="KW-0418">Kinase</keyword>
<keyword evidence="5" id="KW-0723">Serine/threonine-protein kinase</keyword>
<dbReference type="PROSITE" id="PS50011">
    <property type="entry name" value="PROTEIN_KINASE_DOM"/>
    <property type="match status" value="1"/>
</dbReference>
<keyword evidence="3 4" id="KW-0067">ATP-binding</keyword>
<evidence type="ECO:0000256" key="2">
    <source>
        <dbReference type="ARBA" id="ARBA00022741"/>
    </source>
</evidence>
<keyword evidence="8" id="KW-1185">Reference proteome</keyword>
<feature type="binding site" evidence="4">
    <location>
        <position position="39"/>
    </location>
    <ligand>
        <name>ATP</name>
        <dbReference type="ChEBI" id="CHEBI:30616"/>
    </ligand>
</feature>
<dbReference type="InterPro" id="IPR000719">
    <property type="entry name" value="Prot_kinase_dom"/>
</dbReference>
<evidence type="ECO:0000256" key="4">
    <source>
        <dbReference type="PROSITE-ProRule" id="PRU10141"/>
    </source>
</evidence>
<evidence type="ECO:0000256" key="3">
    <source>
        <dbReference type="ARBA" id="ARBA00022840"/>
    </source>
</evidence>
<dbReference type="Proteomes" id="UP000243515">
    <property type="component" value="Unassembled WGS sequence"/>
</dbReference>
<name>A0A232LX62_9EURO</name>
<proteinExistence type="inferred from homology"/>
<dbReference type="SUPFAM" id="SSF56112">
    <property type="entry name" value="Protein kinase-like (PK-like)"/>
    <property type="match status" value="1"/>
</dbReference>
<dbReference type="InterPro" id="IPR050235">
    <property type="entry name" value="CK1_Ser-Thr_kinase"/>
</dbReference>
<organism evidence="7 8">
    <name type="scientific">Elaphomyces granulatus</name>
    <dbReference type="NCBI Taxonomy" id="519963"/>
    <lineage>
        <taxon>Eukaryota</taxon>
        <taxon>Fungi</taxon>
        <taxon>Dikarya</taxon>
        <taxon>Ascomycota</taxon>
        <taxon>Pezizomycotina</taxon>
        <taxon>Eurotiomycetes</taxon>
        <taxon>Eurotiomycetidae</taxon>
        <taxon>Eurotiales</taxon>
        <taxon>Elaphomycetaceae</taxon>
        <taxon>Elaphomyces</taxon>
    </lineage>
</organism>
<dbReference type="Pfam" id="PF00069">
    <property type="entry name" value="Pkinase"/>
    <property type="match status" value="1"/>
</dbReference>
<dbReference type="SMART" id="SM00220">
    <property type="entry name" value="S_TKc"/>
    <property type="match status" value="1"/>
</dbReference>
<evidence type="ECO:0000259" key="6">
    <source>
        <dbReference type="PROSITE" id="PS50011"/>
    </source>
</evidence>
<dbReference type="PROSITE" id="PS00107">
    <property type="entry name" value="PROTEIN_KINASE_ATP"/>
    <property type="match status" value="1"/>
</dbReference>
<comment type="similarity">
    <text evidence="5">Belongs to the protein kinase superfamily.</text>
</comment>
<keyword evidence="5" id="KW-0808">Transferase</keyword>
<accession>A0A232LX62</accession>
<dbReference type="EC" id="2.7.11.1" evidence="1"/>
<evidence type="ECO:0000313" key="8">
    <source>
        <dbReference type="Proteomes" id="UP000243515"/>
    </source>
</evidence>
<dbReference type="InterPro" id="IPR008271">
    <property type="entry name" value="Ser/Thr_kinase_AS"/>
</dbReference>
<dbReference type="GO" id="GO:0005524">
    <property type="term" value="F:ATP binding"/>
    <property type="evidence" value="ECO:0007669"/>
    <property type="project" value="UniProtKB-UniRule"/>
</dbReference>
<dbReference type="OrthoDB" id="5800476at2759"/>
<dbReference type="AlphaFoldDB" id="A0A232LX62"/>
<dbReference type="PANTHER" id="PTHR11909">
    <property type="entry name" value="CASEIN KINASE-RELATED"/>
    <property type="match status" value="1"/>
</dbReference>
<feature type="domain" description="Protein kinase" evidence="6">
    <location>
        <begin position="10"/>
        <end position="289"/>
    </location>
</feature>
<reference evidence="7 8" key="1">
    <citation type="journal article" date="2015" name="Environ. Microbiol.">
        <title>Metagenome sequence of Elaphomyces granulatus from sporocarp tissue reveals Ascomycota ectomycorrhizal fingerprints of genome expansion and a Proteobacteria-rich microbiome.</title>
        <authorList>
            <person name="Quandt C.A."/>
            <person name="Kohler A."/>
            <person name="Hesse C.N."/>
            <person name="Sharpton T.J."/>
            <person name="Martin F."/>
            <person name="Spatafora J.W."/>
        </authorList>
    </citation>
    <scope>NUCLEOTIDE SEQUENCE [LARGE SCALE GENOMIC DNA]</scope>
    <source>
        <strain evidence="7 8">OSC145934</strain>
    </source>
</reference>
<dbReference type="PROSITE" id="PS00108">
    <property type="entry name" value="PROTEIN_KINASE_ST"/>
    <property type="match status" value="1"/>
</dbReference>
<dbReference type="InterPro" id="IPR011009">
    <property type="entry name" value="Kinase-like_dom_sf"/>
</dbReference>
<evidence type="ECO:0000256" key="1">
    <source>
        <dbReference type="ARBA" id="ARBA00012513"/>
    </source>
</evidence>
<evidence type="ECO:0000313" key="7">
    <source>
        <dbReference type="EMBL" id="OXV08751.1"/>
    </source>
</evidence>